<feature type="transmembrane region" description="Helical" evidence="8">
    <location>
        <begin position="210"/>
        <end position="228"/>
    </location>
</feature>
<evidence type="ECO:0000256" key="5">
    <source>
        <dbReference type="ARBA" id="ARBA00022692"/>
    </source>
</evidence>
<proteinExistence type="inferred from homology"/>
<evidence type="ECO:0000256" key="6">
    <source>
        <dbReference type="ARBA" id="ARBA00022989"/>
    </source>
</evidence>
<dbReference type="Pfam" id="PF00892">
    <property type="entry name" value="EamA"/>
    <property type="match status" value="1"/>
</dbReference>
<feature type="domain" description="EamA" evidence="9">
    <location>
        <begin position="7"/>
        <end position="140"/>
    </location>
</feature>
<dbReference type="PANTHER" id="PTHR22911">
    <property type="entry name" value="ACYL-MALONYL CONDENSING ENZYME-RELATED"/>
    <property type="match status" value="1"/>
</dbReference>
<dbReference type="PANTHER" id="PTHR22911:SF137">
    <property type="entry name" value="SOLUTE CARRIER FAMILY 35 MEMBER G2-RELATED"/>
    <property type="match status" value="1"/>
</dbReference>
<dbReference type="InterPro" id="IPR037185">
    <property type="entry name" value="EmrE-like"/>
</dbReference>
<reference evidence="10" key="1">
    <citation type="submission" date="2021-05" db="EMBL/GenBank/DDBJ databases">
        <authorList>
            <person name="Pietrasiak N."/>
            <person name="Ward R."/>
            <person name="Stajich J.E."/>
            <person name="Kurbessoian T."/>
        </authorList>
    </citation>
    <scope>NUCLEOTIDE SEQUENCE</scope>
    <source>
        <strain evidence="10">UHER 2000/2452</strain>
    </source>
</reference>
<reference evidence="10" key="2">
    <citation type="journal article" date="2022" name="Microbiol. Resour. Announc.">
        <title>Metagenome Sequencing to Explore Phylogenomics of Terrestrial Cyanobacteria.</title>
        <authorList>
            <person name="Ward R.D."/>
            <person name="Stajich J.E."/>
            <person name="Johansen J.R."/>
            <person name="Huntemann M."/>
            <person name="Clum A."/>
            <person name="Foster B."/>
            <person name="Foster B."/>
            <person name="Roux S."/>
            <person name="Palaniappan K."/>
            <person name="Varghese N."/>
            <person name="Mukherjee S."/>
            <person name="Reddy T.B.K."/>
            <person name="Daum C."/>
            <person name="Copeland A."/>
            <person name="Chen I.A."/>
            <person name="Ivanova N.N."/>
            <person name="Kyrpides N.C."/>
            <person name="Shapiro N."/>
            <person name="Eloe-Fadrosh E.A."/>
            <person name="Pietrasiak N."/>
        </authorList>
    </citation>
    <scope>NUCLEOTIDE SEQUENCE</scope>
    <source>
        <strain evidence="10">UHER 2000/2452</strain>
    </source>
</reference>
<dbReference type="NCBIfam" id="TIGR00688">
    <property type="entry name" value="rarD"/>
    <property type="match status" value="1"/>
</dbReference>
<organism evidence="10 11">
    <name type="scientific">Drouetiella hepatica Uher 2000/2452</name>
    <dbReference type="NCBI Taxonomy" id="904376"/>
    <lineage>
        <taxon>Bacteria</taxon>
        <taxon>Bacillati</taxon>
        <taxon>Cyanobacteriota</taxon>
        <taxon>Cyanophyceae</taxon>
        <taxon>Oculatellales</taxon>
        <taxon>Oculatellaceae</taxon>
        <taxon>Drouetiella</taxon>
    </lineage>
</organism>
<comment type="similarity">
    <text evidence="2">Belongs to the EamA transporter family.</text>
</comment>
<evidence type="ECO:0000259" key="9">
    <source>
        <dbReference type="Pfam" id="PF00892"/>
    </source>
</evidence>
<comment type="subcellular location">
    <subcellularLocation>
        <location evidence="1">Cell membrane</location>
        <topology evidence="1">Multi-pass membrane protein</topology>
    </subcellularLocation>
</comment>
<keyword evidence="7 8" id="KW-0472">Membrane</keyword>
<feature type="transmembrane region" description="Helical" evidence="8">
    <location>
        <begin position="240"/>
        <end position="259"/>
    </location>
</feature>
<dbReference type="InterPro" id="IPR004626">
    <property type="entry name" value="RarD"/>
</dbReference>
<feature type="transmembrane region" description="Helical" evidence="8">
    <location>
        <begin position="150"/>
        <end position="166"/>
    </location>
</feature>
<comment type="caution">
    <text evidence="10">The sequence shown here is derived from an EMBL/GenBank/DDBJ whole genome shotgun (WGS) entry which is preliminary data.</text>
</comment>
<keyword evidence="5 8" id="KW-0812">Transmembrane</keyword>
<feature type="transmembrane region" description="Helical" evidence="8">
    <location>
        <begin position="72"/>
        <end position="91"/>
    </location>
</feature>
<dbReference type="AlphaFoldDB" id="A0A951QBS3"/>
<sequence length="293" mass="32334">MPPIVPSGRLYAVLAYVAWGLLPIYWKLFGQTPAIEVLSHRMIWSLVFLLALVGLQHRQAELRQIWRSPKKVAVLLTTAMLLTFNWGLYIYGVNSDRVVETSLGYFINPLVSVLLGFVFLRERLHWGQKVAVLLAALGVANFIWQLGSVPWIALALAFSFACYGLLRKIVAVSPLVGLTVEALLITPVALALVGFWAVSGTGHLGTSLSMTLLFIGAGVMTSMPLLWFNNAAKRLRLSTLGFFQYIAPSIQLLLGVVVYREPFTTTHAVTFGLIWLALAIYSGTSWLEQRSAA</sequence>
<feature type="transmembrane region" description="Helical" evidence="8">
    <location>
        <begin position="265"/>
        <end position="287"/>
    </location>
</feature>
<evidence type="ECO:0000256" key="8">
    <source>
        <dbReference type="SAM" id="Phobius"/>
    </source>
</evidence>
<dbReference type="GO" id="GO:0005886">
    <property type="term" value="C:plasma membrane"/>
    <property type="evidence" value="ECO:0007669"/>
    <property type="project" value="UniProtKB-SubCell"/>
</dbReference>
<feature type="transmembrane region" description="Helical" evidence="8">
    <location>
        <begin position="42"/>
        <end position="60"/>
    </location>
</feature>
<dbReference type="Proteomes" id="UP000757435">
    <property type="component" value="Unassembled WGS sequence"/>
</dbReference>
<evidence type="ECO:0000256" key="3">
    <source>
        <dbReference type="ARBA" id="ARBA00022448"/>
    </source>
</evidence>
<evidence type="ECO:0000256" key="2">
    <source>
        <dbReference type="ARBA" id="ARBA00007362"/>
    </source>
</evidence>
<evidence type="ECO:0000256" key="7">
    <source>
        <dbReference type="ARBA" id="ARBA00023136"/>
    </source>
</evidence>
<feature type="transmembrane region" description="Helical" evidence="8">
    <location>
        <begin position="12"/>
        <end position="30"/>
    </location>
</feature>
<evidence type="ECO:0000313" key="11">
    <source>
        <dbReference type="Proteomes" id="UP000757435"/>
    </source>
</evidence>
<protein>
    <submittedName>
        <fullName evidence="10">EamA family transporter RarD</fullName>
    </submittedName>
</protein>
<feature type="transmembrane region" description="Helical" evidence="8">
    <location>
        <begin position="178"/>
        <end position="198"/>
    </location>
</feature>
<evidence type="ECO:0000256" key="1">
    <source>
        <dbReference type="ARBA" id="ARBA00004651"/>
    </source>
</evidence>
<accession>A0A951QBS3</accession>
<dbReference type="SUPFAM" id="SSF103481">
    <property type="entry name" value="Multidrug resistance efflux transporter EmrE"/>
    <property type="match status" value="2"/>
</dbReference>
<keyword evidence="6 8" id="KW-1133">Transmembrane helix</keyword>
<dbReference type="EMBL" id="JAHHHD010000013">
    <property type="protein sequence ID" value="MBW4659669.1"/>
    <property type="molecule type" value="Genomic_DNA"/>
</dbReference>
<keyword evidence="3" id="KW-0813">Transport</keyword>
<evidence type="ECO:0000313" key="10">
    <source>
        <dbReference type="EMBL" id="MBW4659669.1"/>
    </source>
</evidence>
<name>A0A951QBS3_9CYAN</name>
<keyword evidence="4" id="KW-1003">Cell membrane</keyword>
<gene>
    <name evidence="10" type="primary">rarD</name>
    <name evidence="10" type="ORF">KME15_13415</name>
</gene>
<evidence type="ECO:0000256" key="4">
    <source>
        <dbReference type="ARBA" id="ARBA00022475"/>
    </source>
</evidence>
<feature type="transmembrane region" description="Helical" evidence="8">
    <location>
        <begin position="103"/>
        <end position="120"/>
    </location>
</feature>
<dbReference type="InterPro" id="IPR000620">
    <property type="entry name" value="EamA_dom"/>
</dbReference>